<dbReference type="PIRSF" id="PIRSF017393">
    <property type="entry name" value="MTase_SAV2177"/>
    <property type="match status" value="1"/>
</dbReference>
<dbReference type="Proteomes" id="UP001595824">
    <property type="component" value="Unassembled WGS sequence"/>
</dbReference>
<dbReference type="RefSeq" id="WP_381737705.1">
    <property type="nucleotide sequence ID" value="NZ_JBHSDP010000008.1"/>
</dbReference>
<evidence type="ECO:0000313" key="2">
    <source>
        <dbReference type="Proteomes" id="UP001595824"/>
    </source>
</evidence>
<dbReference type="EMBL" id="JBHSDP010000008">
    <property type="protein sequence ID" value="MFC4327792.1"/>
    <property type="molecule type" value="Genomic_DNA"/>
</dbReference>
<protein>
    <submittedName>
        <fullName evidence="1">SAM-dependent methyltransferase</fullName>
        <ecNumber evidence="1">2.1.1.-</ecNumber>
    </submittedName>
</protein>
<comment type="caution">
    <text evidence="1">The sequence shown here is derived from an EMBL/GenBank/DDBJ whole genome shotgun (WGS) entry which is preliminary data.</text>
</comment>
<keyword evidence="2" id="KW-1185">Reference proteome</keyword>
<name>A0ABV8TB01_9ACTN</name>
<accession>A0ABV8TB01</accession>
<evidence type="ECO:0000313" key="1">
    <source>
        <dbReference type="EMBL" id="MFC4327792.1"/>
    </source>
</evidence>
<dbReference type="InterPro" id="IPR006764">
    <property type="entry name" value="SAM_dep_MeTrfase_SAV2177_type"/>
</dbReference>
<keyword evidence="1" id="KW-0808">Transferase</keyword>
<dbReference type="InterPro" id="IPR029063">
    <property type="entry name" value="SAM-dependent_MTases_sf"/>
</dbReference>
<dbReference type="EC" id="2.1.1.-" evidence="1"/>
<dbReference type="Gene3D" id="3.40.50.150">
    <property type="entry name" value="Vaccinia Virus protein VP39"/>
    <property type="match status" value="1"/>
</dbReference>
<keyword evidence="1" id="KW-0489">Methyltransferase</keyword>
<dbReference type="Pfam" id="PF04672">
    <property type="entry name" value="Methyltransf_19"/>
    <property type="match status" value="1"/>
</dbReference>
<organism evidence="1 2">
    <name type="scientific">Streptomyces andamanensis</name>
    <dbReference type="NCBI Taxonomy" id="1565035"/>
    <lineage>
        <taxon>Bacteria</taxon>
        <taxon>Bacillati</taxon>
        <taxon>Actinomycetota</taxon>
        <taxon>Actinomycetes</taxon>
        <taxon>Kitasatosporales</taxon>
        <taxon>Streptomycetaceae</taxon>
        <taxon>Streptomyces</taxon>
    </lineage>
</organism>
<dbReference type="GO" id="GO:0032259">
    <property type="term" value="P:methylation"/>
    <property type="evidence" value="ECO:0007669"/>
    <property type="project" value="UniProtKB-KW"/>
</dbReference>
<dbReference type="GO" id="GO:0008168">
    <property type="term" value="F:methyltransferase activity"/>
    <property type="evidence" value="ECO:0007669"/>
    <property type="project" value="UniProtKB-KW"/>
</dbReference>
<dbReference type="SUPFAM" id="SSF53335">
    <property type="entry name" value="S-adenosyl-L-methionine-dependent methyltransferases"/>
    <property type="match status" value="1"/>
</dbReference>
<proteinExistence type="predicted"/>
<sequence>MSDLSATHDETVARTARLRSDVSHSARIWNYWLGGRDNYPVDQEVGERILSFVPQLPRSAVADRRFLARAVRHLAEDVGIRQFLDIGTGLPTADNTHEVAQRAAPEARIVYVDNDPLVLAHASALLTSTREGATDYVDADVHDPEAILRKAAATLDLGRPVAVTMLGILNFVLDTDEAVSIVRRLLAALPSGSHLVVSHPTTEVDGEAMTRAVEYWNGQGSAPMTLRGRADLERLFEGVELLEPGIVSCSRWRPGAGDGEAAEVTHFAGVGRKP</sequence>
<gene>
    <name evidence="1" type="ORF">ACFPC0_08105</name>
</gene>
<reference evidence="2" key="1">
    <citation type="journal article" date="2019" name="Int. J. Syst. Evol. Microbiol.">
        <title>The Global Catalogue of Microorganisms (GCM) 10K type strain sequencing project: providing services to taxonomists for standard genome sequencing and annotation.</title>
        <authorList>
            <consortium name="The Broad Institute Genomics Platform"/>
            <consortium name="The Broad Institute Genome Sequencing Center for Infectious Disease"/>
            <person name="Wu L."/>
            <person name="Ma J."/>
        </authorList>
    </citation>
    <scope>NUCLEOTIDE SEQUENCE [LARGE SCALE GENOMIC DNA]</scope>
    <source>
        <strain evidence="2">PCU 347</strain>
    </source>
</reference>